<reference evidence="1" key="1">
    <citation type="journal article" date="2021" name="Proc. Natl. Acad. Sci. U.S.A.">
        <title>A Catalog of Tens of Thousands of Viruses from Human Metagenomes Reveals Hidden Associations with Chronic Diseases.</title>
        <authorList>
            <person name="Tisza M.J."/>
            <person name="Buck C.B."/>
        </authorList>
    </citation>
    <scope>NUCLEOTIDE SEQUENCE</scope>
    <source>
        <strain evidence="1">CtDuC3</strain>
    </source>
</reference>
<evidence type="ECO:0000313" key="1">
    <source>
        <dbReference type="EMBL" id="DAD71277.1"/>
    </source>
</evidence>
<accession>A0A8S5LMH8</accession>
<organism evidence="1">
    <name type="scientific">Siphoviridae sp. ctDuC3</name>
    <dbReference type="NCBI Taxonomy" id="2827563"/>
    <lineage>
        <taxon>Viruses</taxon>
        <taxon>Duplodnaviria</taxon>
        <taxon>Heunggongvirae</taxon>
        <taxon>Uroviricota</taxon>
        <taxon>Caudoviricetes</taxon>
    </lineage>
</organism>
<protein>
    <submittedName>
        <fullName evidence="1">Uncharacterized protein</fullName>
    </submittedName>
</protein>
<sequence length="70" mass="8105">MSGIDILLQNKNRYEKRYNRSLDKVLDIAAKIADGDTEQCEHMISAIFEMKQRKTELAAIEEAIYTIENN</sequence>
<proteinExistence type="predicted"/>
<dbReference type="EMBL" id="BK015879">
    <property type="protein sequence ID" value="DAD71277.1"/>
    <property type="molecule type" value="Genomic_DNA"/>
</dbReference>
<name>A0A8S5LMH8_9CAUD</name>